<dbReference type="AlphaFoldDB" id="A0A3D9RTG2"/>
<protein>
    <recommendedName>
        <fullName evidence="3">DUF4377 domain-containing protein</fullName>
    </recommendedName>
</protein>
<name>A0A3D9RTG2_9FLAO</name>
<proteinExistence type="predicted"/>
<keyword evidence="2" id="KW-1185">Reference proteome</keyword>
<evidence type="ECO:0000313" key="2">
    <source>
        <dbReference type="Proteomes" id="UP000256429"/>
    </source>
</evidence>
<gene>
    <name evidence="1" type="ORF">BX611_0546</name>
</gene>
<evidence type="ECO:0000313" key="1">
    <source>
        <dbReference type="EMBL" id="REE83259.1"/>
    </source>
</evidence>
<comment type="caution">
    <text evidence="1">The sequence shown here is derived from an EMBL/GenBank/DDBJ whole genome shotgun (WGS) entry which is preliminary data.</text>
</comment>
<organism evidence="1 2">
    <name type="scientific">Lutibacter oceani</name>
    <dbReference type="NCBI Taxonomy" id="1853311"/>
    <lineage>
        <taxon>Bacteria</taxon>
        <taxon>Pseudomonadati</taxon>
        <taxon>Bacteroidota</taxon>
        <taxon>Flavobacteriia</taxon>
        <taxon>Flavobacteriales</taxon>
        <taxon>Flavobacteriaceae</taxon>
        <taxon>Lutibacter</taxon>
    </lineage>
</organism>
<dbReference type="RefSeq" id="WP_115877934.1">
    <property type="nucleotide sequence ID" value="NZ_QTTQ01000009.1"/>
</dbReference>
<accession>A0A3D9RTG2</accession>
<reference evidence="1 2" key="1">
    <citation type="submission" date="2018-08" db="EMBL/GenBank/DDBJ databases">
        <title>Genomic Encyclopedia of Type Strains, Phase III (KMG-III): the genomes of soil and plant-associated and newly described type strains.</title>
        <authorList>
            <person name="Whitman W."/>
        </authorList>
    </citation>
    <scope>NUCLEOTIDE SEQUENCE [LARGE SCALE GENOMIC DNA]</scope>
    <source>
        <strain evidence="1 2">325-5</strain>
    </source>
</reference>
<dbReference type="OrthoDB" id="1453558at2"/>
<sequence length="103" mass="12180">MKAFILLFTLASLGFTKITQETVTMKASFDGFEDGYYYFTDEEDNNFYFETISKEAAEKYNLLEDEFIGETFEVTYKIETKTDENDEEYESYSIVKLQLIEEE</sequence>
<dbReference type="EMBL" id="QTTQ01000009">
    <property type="protein sequence ID" value="REE83259.1"/>
    <property type="molecule type" value="Genomic_DNA"/>
</dbReference>
<evidence type="ECO:0008006" key="3">
    <source>
        <dbReference type="Google" id="ProtNLM"/>
    </source>
</evidence>
<dbReference type="Proteomes" id="UP000256429">
    <property type="component" value="Unassembled WGS sequence"/>
</dbReference>